<dbReference type="PATRIC" id="fig|2702.100.peg.386"/>
<name>A0A133P0Z1_GARVA</name>
<evidence type="ECO:0000313" key="2">
    <source>
        <dbReference type="Proteomes" id="UP000070687"/>
    </source>
</evidence>
<comment type="caution">
    <text evidence="1">The sequence shown here is derived from an EMBL/GenBank/DDBJ whole genome shotgun (WGS) entry which is preliminary data.</text>
</comment>
<evidence type="ECO:0008006" key="3">
    <source>
        <dbReference type="Google" id="ProtNLM"/>
    </source>
</evidence>
<evidence type="ECO:0000313" key="1">
    <source>
        <dbReference type="EMBL" id="KXA22210.1"/>
    </source>
</evidence>
<dbReference type="AlphaFoldDB" id="A0A133P0Z1"/>
<protein>
    <recommendedName>
        <fullName evidence="3">Peptidase</fullName>
    </recommendedName>
</protein>
<organism evidence="1 2">
    <name type="scientific">Gardnerella vaginalis</name>
    <dbReference type="NCBI Taxonomy" id="2702"/>
    <lineage>
        <taxon>Bacteria</taxon>
        <taxon>Bacillati</taxon>
        <taxon>Actinomycetota</taxon>
        <taxon>Actinomycetes</taxon>
        <taxon>Bifidobacteriales</taxon>
        <taxon>Bifidobacteriaceae</taxon>
        <taxon>Gardnerella</taxon>
    </lineage>
</organism>
<dbReference type="Proteomes" id="UP000070687">
    <property type="component" value="Unassembled WGS sequence"/>
</dbReference>
<accession>A0A133P0Z1</accession>
<proteinExistence type="predicted"/>
<sequence length="518" mass="56566">MIVDTSFQPTLTSKIDHHELQIGERVDSAVTSGVATNDAWIKGAHIDAQGYYFVGSANSVLHMEPRKENESATEYLERLRSLSNLRQVAAAKATFSNSGETVVASAKRAAGNISLPDLDKAEPYTVTKDEVGLFGTWVWIIADTGQSIPGNAKLTKDVVYAFGSPETTVVHKALVSSDFAPQQQTVGLGKEIVNEITVKGLPEEYGSFTGNEKYGFSADKKAHIRVWWAGAGTENPTKTDNNQYMPGAAGEPTVQEPKEDKHHRMIADWEVPAVNGIYRIGDGAITLRDIAGSDKSVPGSRKLVDNVHILAKKNSDSGWYVFVYDFPGSSRAIAYKSAYDNSWSRTYVESNPVNRTVSVTTQVSDNKVYVGKKFHDNANITGDVPKGSYVIFSAYSYKTDKNPAAKKLEFSNKQSVSASVNAVKTVANETTTSNEEVMPPMRVDIMNVQNDVNKKSSITVQSPDITCNHEGNVYWKAEVFNAQGKPLATHVLGVEGETVQVIHKPVDSKPDSKHEDPK</sequence>
<reference evidence="1 2" key="1">
    <citation type="submission" date="2016-01" db="EMBL/GenBank/DDBJ databases">
        <authorList>
            <person name="Oliw E.H."/>
        </authorList>
    </citation>
    <scope>NUCLEOTIDE SEQUENCE [LARGE SCALE GENOMIC DNA]</scope>
    <source>
        <strain evidence="1 2">PSS_7772B</strain>
    </source>
</reference>
<gene>
    <name evidence="1" type="ORF">HMPREF3208_00405</name>
</gene>
<dbReference type="EMBL" id="LRQB01000021">
    <property type="protein sequence ID" value="KXA22210.1"/>
    <property type="molecule type" value="Genomic_DNA"/>
</dbReference>
<feature type="non-terminal residue" evidence="1">
    <location>
        <position position="518"/>
    </location>
</feature>